<dbReference type="KEGG" id="sze:AW14_02430"/>
<gene>
    <name evidence="1" type="ORF">AW14_02430</name>
</gene>
<keyword evidence="2" id="KW-1185">Reference proteome</keyword>
<name>A0A0C5WCH9_9FLAO</name>
<evidence type="ECO:0000313" key="1">
    <source>
        <dbReference type="EMBL" id="AJR04728.1"/>
    </source>
</evidence>
<organism evidence="1 2">
    <name type="scientific">Siansivirga zeaxanthinifaciens CC-SAMT-1</name>
    <dbReference type="NCBI Taxonomy" id="1454006"/>
    <lineage>
        <taxon>Bacteria</taxon>
        <taxon>Pseudomonadati</taxon>
        <taxon>Bacteroidota</taxon>
        <taxon>Flavobacteriia</taxon>
        <taxon>Flavobacteriales</taxon>
        <taxon>Flavobacteriaceae</taxon>
        <taxon>Siansivirga</taxon>
    </lineage>
</organism>
<dbReference type="OrthoDB" id="1448755at2"/>
<reference evidence="1 2" key="1">
    <citation type="submission" date="2014-02" db="EMBL/GenBank/DDBJ databases">
        <authorList>
            <person name="Young C.-C."/>
            <person name="Hameed A."/>
            <person name="Huang H.-C."/>
            <person name="Shahina M."/>
        </authorList>
    </citation>
    <scope>NUCLEOTIDE SEQUENCE [LARGE SCALE GENOMIC DNA]</scope>
    <source>
        <strain evidence="1 2">CC-SAMT-1</strain>
    </source>
</reference>
<dbReference type="STRING" id="1454006.AW14_02430"/>
<protein>
    <submittedName>
        <fullName evidence="1">Uncharacterized protein</fullName>
    </submittedName>
</protein>
<proteinExistence type="predicted"/>
<dbReference type="EMBL" id="CP007202">
    <property type="protein sequence ID" value="AJR04728.1"/>
    <property type="molecule type" value="Genomic_DNA"/>
</dbReference>
<sequence>MQLPFRSEIRNSPCHPTIKIFLSDESLDEKIKNHLERFDEIDTIEIQESIEQNRADESITIFLKNDVDIVKMKSVIDSSLWWYFEEDLVDDQG</sequence>
<dbReference type="RefSeq" id="WP_044637348.1">
    <property type="nucleotide sequence ID" value="NZ_CP007202.1"/>
</dbReference>
<evidence type="ECO:0000313" key="2">
    <source>
        <dbReference type="Proteomes" id="UP000032229"/>
    </source>
</evidence>
<dbReference type="Proteomes" id="UP000032229">
    <property type="component" value="Chromosome"/>
</dbReference>
<accession>A0A0C5WCH9</accession>
<dbReference type="AlphaFoldDB" id="A0A0C5WCH9"/>
<dbReference type="HOGENOM" id="CLU_2397975_0_0_10"/>